<sequence length="111" mass="12851">MPSLHAWIRCMECLLHIEMGVARGDDKEKISIRKSAIQQALKKECGLLIDVVKQEVGTTNDGNTARRFFRDAEVTARIIRIRKDLIERFHVILQTVASVERVDPFQFFRIL</sequence>
<keyword evidence="2" id="KW-1185">Reference proteome</keyword>
<proteinExistence type="predicted"/>
<name>A0A8R2QZ51_BOMMO</name>
<evidence type="ECO:0000313" key="2">
    <source>
        <dbReference type="Proteomes" id="UP000005204"/>
    </source>
</evidence>
<reference evidence="1" key="2">
    <citation type="submission" date="2022-06" db="UniProtKB">
        <authorList>
            <consortium name="EnsemblMetazoa"/>
        </authorList>
    </citation>
    <scope>IDENTIFICATION</scope>
    <source>
        <strain evidence="1">p50T (Dazao)</strain>
    </source>
</reference>
<evidence type="ECO:0000313" key="1">
    <source>
        <dbReference type="EnsemblMetazoa" id="XP_037868017.1"/>
    </source>
</evidence>
<dbReference type="EnsemblMetazoa" id="XM_038012089.1">
    <property type="protein sequence ID" value="XP_037868017.1"/>
    <property type="gene ID" value="LOC119628732"/>
</dbReference>
<dbReference type="AlphaFoldDB" id="A0A8R2QZ51"/>
<reference evidence="2" key="1">
    <citation type="journal article" date="2008" name="Insect Biochem. Mol. Biol.">
        <title>The genome of a lepidopteran model insect, the silkworm Bombyx mori.</title>
        <authorList>
            <consortium name="International Silkworm Genome Consortium"/>
        </authorList>
    </citation>
    <scope>NUCLEOTIDE SEQUENCE [LARGE SCALE GENOMIC DNA]</scope>
    <source>
        <strain evidence="2">p50T</strain>
    </source>
</reference>
<protein>
    <submittedName>
        <fullName evidence="1">Uncharacterized protein</fullName>
    </submittedName>
</protein>
<dbReference type="Proteomes" id="UP000005204">
    <property type="component" value="Unassembled WGS sequence"/>
</dbReference>
<accession>A0A8R2QZ51</accession>
<organism evidence="1 2">
    <name type="scientific">Bombyx mori</name>
    <name type="common">Silk moth</name>
    <dbReference type="NCBI Taxonomy" id="7091"/>
    <lineage>
        <taxon>Eukaryota</taxon>
        <taxon>Metazoa</taxon>
        <taxon>Ecdysozoa</taxon>
        <taxon>Arthropoda</taxon>
        <taxon>Hexapoda</taxon>
        <taxon>Insecta</taxon>
        <taxon>Pterygota</taxon>
        <taxon>Neoptera</taxon>
        <taxon>Endopterygota</taxon>
        <taxon>Lepidoptera</taxon>
        <taxon>Glossata</taxon>
        <taxon>Ditrysia</taxon>
        <taxon>Bombycoidea</taxon>
        <taxon>Bombycidae</taxon>
        <taxon>Bombycinae</taxon>
        <taxon>Bombyx</taxon>
    </lineage>
</organism>